<feature type="domain" description="Penicillin-binding protein transpeptidase" evidence="12">
    <location>
        <begin position="305"/>
        <end position="563"/>
    </location>
</feature>
<evidence type="ECO:0000256" key="8">
    <source>
        <dbReference type="ARBA" id="ARBA00022801"/>
    </source>
</evidence>
<dbReference type="GO" id="GO:0004180">
    <property type="term" value="F:carboxypeptidase activity"/>
    <property type="evidence" value="ECO:0007669"/>
    <property type="project" value="UniProtKB-KW"/>
</dbReference>
<evidence type="ECO:0000256" key="3">
    <source>
        <dbReference type="ARBA" id="ARBA00007739"/>
    </source>
</evidence>
<dbReference type="EMBL" id="QOVK01000005">
    <property type="protein sequence ID" value="RXG22945.1"/>
    <property type="molecule type" value="Genomic_DNA"/>
</dbReference>
<dbReference type="NCBIfam" id="TIGR02073">
    <property type="entry name" value="PBP_1c"/>
    <property type="match status" value="1"/>
</dbReference>
<keyword evidence="16" id="KW-1185">Reference proteome</keyword>
<evidence type="ECO:0000256" key="4">
    <source>
        <dbReference type="ARBA" id="ARBA00022645"/>
    </source>
</evidence>
<dbReference type="GO" id="GO:0030288">
    <property type="term" value="C:outer membrane-bounded periplasmic space"/>
    <property type="evidence" value="ECO:0007669"/>
    <property type="project" value="TreeGrafter"/>
</dbReference>
<comment type="pathway">
    <text evidence="1">Cell wall biogenesis; peptidoglycan biosynthesis.</text>
</comment>
<comment type="similarity">
    <text evidence="3">In the N-terminal section; belongs to the glycosyltransferase 51 family.</text>
</comment>
<comment type="similarity">
    <text evidence="2">In the C-terminal section; belongs to the transpeptidase family.</text>
</comment>
<accession>A0A4Q0P8T7</accession>
<proteinExistence type="inferred from homology"/>
<dbReference type="RefSeq" id="WP_240674008.1">
    <property type="nucleotide sequence ID" value="NZ_JBHUOO010000003.1"/>
</dbReference>
<comment type="catalytic activity">
    <reaction evidence="11">
        <text>[GlcNAc-(1-&gt;4)-Mur2Ac(oyl-L-Ala-gamma-D-Glu-L-Lys-D-Ala-D-Ala)](n)-di-trans,octa-cis-undecaprenyl diphosphate + beta-D-GlcNAc-(1-&gt;4)-Mur2Ac(oyl-L-Ala-gamma-D-Glu-L-Lys-D-Ala-D-Ala)-di-trans,octa-cis-undecaprenyl diphosphate = [GlcNAc-(1-&gt;4)-Mur2Ac(oyl-L-Ala-gamma-D-Glu-L-Lys-D-Ala-D-Ala)](n+1)-di-trans,octa-cis-undecaprenyl diphosphate + di-trans,octa-cis-undecaprenyl diphosphate + H(+)</text>
        <dbReference type="Rhea" id="RHEA:23708"/>
        <dbReference type="Rhea" id="RHEA-COMP:9602"/>
        <dbReference type="Rhea" id="RHEA-COMP:9603"/>
        <dbReference type="ChEBI" id="CHEBI:15378"/>
        <dbReference type="ChEBI" id="CHEBI:58405"/>
        <dbReference type="ChEBI" id="CHEBI:60033"/>
        <dbReference type="ChEBI" id="CHEBI:78435"/>
        <dbReference type="EC" id="2.4.99.28"/>
    </reaction>
</comment>
<name>A0A4Q0P8T7_9FLAO</name>
<evidence type="ECO:0000313" key="15">
    <source>
        <dbReference type="EMBL" id="RXG22945.1"/>
    </source>
</evidence>
<sequence>MKTTLSNRIFHIIKRYKFVVSGFLILVLFWLLCLPKPLFKDPTATVVVSQEGKLLGARIASDGQWRFPAVDSVPSRFKNCILEFEDAYFYKHPGFNLVAMSKALWSNLTTNNRRGGSTLTQQVVRLSRKNQKRTYFEKIIETFMATRVEAGYSKEEILNLYASNVPFGGNVVGLESACWRYFGIPSSELSWGQAAALAVLPNAPSLVFPGKNESLFKAKRDRLLQKLKNENYIDKTTYELAVAEDLPGKPRELPDEAPHFTERMVREQSGNYVNSTIQFNLQKRINQITAEAYYRLDQNQIHNLAVLVLDVNSRKVLSYVGNAPTTAEHANYVDIVTRERSTGSTLKPFLFASLLSAGELLPNSLVADVPTSINGYSPQNFDRSYHGAVPASEALARSLNVPAVNLLREYGLKRFYNNLHQLNFKSIDKAADYYGLSLILGGAESNLWQLTNAYAGMAATLNFFNNTSSEYPYHAFDEPVYLKTETNRVASKNQNPELFDAGAIYQTLQTLREVNRPEGSENWEFFSDAQPLAWKTGTSYGFKDAWAVGVTGDYAIGIWVGNADGEGRPGITGIQAAAPILFEVLDVLPDSNWFEMPYDELVEAEVCPQSGKLAGLFCPISKKEWIPKKGTRTEACKFHQQVFLNQEGNQRVTASCYPLGKMLSRYWFSLPPVWEYYYAPLHPEYKPLPEFAPGCFRESEKLMEFIYPKRGETILLPKDFDGEQEVVLRVAHRNPDTKLYWYLDEVYISTTTNFHELSLELSSGIYKLLVTDSGGNSIEQQVVIDKAS</sequence>
<dbReference type="Gene3D" id="3.40.710.10">
    <property type="entry name" value="DD-peptidase/beta-lactamase superfamily"/>
    <property type="match status" value="1"/>
</dbReference>
<keyword evidence="4" id="KW-0121">Carboxypeptidase</keyword>
<evidence type="ECO:0000259" key="14">
    <source>
        <dbReference type="Pfam" id="PF06832"/>
    </source>
</evidence>
<evidence type="ECO:0000256" key="2">
    <source>
        <dbReference type="ARBA" id="ARBA00007090"/>
    </source>
</evidence>
<evidence type="ECO:0000256" key="1">
    <source>
        <dbReference type="ARBA" id="ARBA00004752"/>
    </source>
</evidence>
<dbReference type="GO" id="GO:0006508">
    <property type="term" value="P:proteolysis"/>
    <property type="evidence" value="ECO:0007669"/>
    <property type="project" value="UniProtKB-KW"/>
</dbReference>
<dbReference type="EC" id="2.4.99.28" evidence="10"/>
<evidence type="ECO:0000256" key="9">
    <source>
        <dbReference type="ARBA" id="ARBA00023268"/>
    </source>
</evidence>
<dbReference type="InterPro" id="IPR001264">
    <property type="entry name" value="Glyco_trans_51"/>
</dbReference>
<dbReference type="InterPro" id="IPR050396">
    <property type="entry name" value="Glycosyltr_51/Transpeptidase"/>
</dbReference>
<keyword evidence="6" id="KW-0328">Glycosyltransferase</keyword>
<evidence type="ECO:0000256" key="7">
    <source>
        <dbReference type="ARBA" id="ARBA00022679"/>
    </source>
</evidence>
<feature type="domain" description="Glycosyl transferase family 51" evidence="13">
    <location>
        <begin position="66"/>
        <end position="227"/>
    </location>
</feature>
<gene>
    <name evidence="15" type="ORF">DSM02_1663</name>
</gene>
<dbReference type="GO" id="GO:0008955">
    <property type="term" value="F:peptidoglycan glycosyltransferase activity"/>
    <property type="evidence" value="ECO:0007669"/>
    <property type="project" value="UniProtKB-EC"/>
</dbReference>
<evidence type="ECO:0000259" key="13">
    <source>
        <dbReference type="Pfam" id="PF00912"/>
    </source>
</evidence>
<comment type="caution">
    <text evidence="15">The sequence shown here is derived from an EMBL/GenBank/DDBJ whole genome shotgun (WGS) entry which is preliminary data.</text>
</comment>
<dbReference type="InterPro" id="IPR036950">
    <property type="entry name" value="PBP_transglycosylase"/>
</dbReference>
<dbReference type="InterPro" id="IPR012338">
    <property type="entry name" value="Beta-lactam/transpept-like"/>
</dbReference>
<dbReference type="PANTHER" id="PTHR32282">
    <property type="entry name" value="BINDING PROTEIN TRANSPEPTIDASE, PUTATIVE-RELATED"/>
    <property type="match status" value="1"/>
</dbReference>
<organism evidence="15 16">
    <name type="scientific">Leeuwenhoekiella polynyae</name>
    <dbReference type="NCBI Taxonomy" id="1550906"/>
    <lineage>
        <taxon>Bacteria</taxon>
        <taxon>Pseudomonadati</taxon>
        <taxon>Bacteroidota</taxon>
        <taxon>Flavobacteriia</taxon>
        <taxon>Flavobacteriales</taxon>
        <taxon>Flavobacteriaceae</taxon>
        <taxon>Leeuwenhoekiella</taxon>
    </lineage>
</organism>
<dbReference type="Pfam" id="PF00912">
    <property type="entry name" value="Transgly"/>
    <property type="match status" value="1"/>
</dbReference>
<reference evidence="15 16" key="1">
    <citation type="submission" date="2018-07" db="EMBL/GenBank/DDBJ databases">
        <title>Leeuwenhoekiella genomics.</title>
        <authorList>
            <person name="Tahon G."/>
            <person name="Willems A."/>
        </authorList>
    </citation>
    <scope>NUCLEOTIDE SEQUENCE [LARGE SCALE GENOMIC DNA]</scope>
    <source>
        <strain evidence="15 16">LMG 29608</strain>
    </source>
</reference>
<dbReference type="GO" id="GO:0009252">
    <property type="term" value="P:peptidoglycan biosynthetic process"/>
    <property type="evidence" value="ECO:0007669"/>
    <property type="project" value="InterPro"/>
</dbReference>
<dbReference type="Pfam" id="PF06832">
    <property type="entry name" value="BiPBP_C"/>
    <property type="match status" value="1"/>
</dbReference>
<dbReference type="SUPFAM" id="SSF53955">
    <property type="entry name" value="Lysozyme-like"/>
    <property type="match status" value="1"/>
</dbReference>
<dbReference type="GO" id="GO:0008658">
    <property type="term" value="F:penicillin binding"/>
    <property type="evidence" value="ECO:0007669"/>
    <property type="project" value="InterPro"/>
</dbReference>
<evidence type="ECO:0000313" key="16">
    <source>
        <dbReference type="Proteomes" id="UP000289859"/>
    </source>
</evidence>
<dbReference type="Pfam" id="PF00905">
    <property type="entry name" value="Transpeptidase"/>
    <property type="match status" value="1"/>
</dbReference>
<dbReference type="InterPro" id="IPR011815">
    <property type="entry name" value="PBP_1c"/>
</dbReference>
<dbReference type="Gene3D" id="1.10.3810.10">
    <property type="entry name" value="Biosynthetic peptidoglycan transglycosylase-like"/>
    <property type="match status" value="1"/>
</dbReference>
<dbReference type="SUPFAM" id="SSF56601">
    <property type="entry name" value="beta-lactamase/transpeptidase-like"/>
    <property type="match status" value="1"/>
</dbReference>
<keyword evidence="9" id="KW-0511">Multifunctional enzyme</keyword>
<dbReference type="InterPro" id="IPR023346">
    <property type="entry name" value="Lysozyme-like_dom_sf"/>
</dbReference>
<keyword evidence="7" id="KW-0808">Transferase</keyword>
<dbReference type="Proteomes" id="UP000289859">
    <property type="component" value="Unassembled WGS sequence"/>
</dbReference>
<evidence type="ECO:0000256" key="5">
    <source>
        <dbReference type="ARBA" id="ARBA00022670"/>
    </source>
</evidence>
<dbReference type="AlphaFoldDB" id="A0A4Q0P8T7"/>
<feature type="domain" description="Penicillin-binding C-terminal" evidence="14">
    <location>
        <begin position="694"/>
        <end position="779"/>
    </location>
</feature>
<dbReference type="InterPro" id="IPR001460">
    <property type="entry name" value="PCN-bd_Tpept"/>
</dbReference>
<keyword evidence="8" id="KW-0378">Hydrolase</keyword>
<evidence type="ECO:0000256" key="11">
    <source>
        <dbReference type="ARBA" id="ARBA00049902"/>
    </source>
</evidence>
<evidence type="ECO:0000256" key="6">
    <source>
        <dbReference type="ARBA" id="ARBA00022676"/>
    </source>
</evidence>
<evidence type="ECO:0000259" key="12">
    <source>
        <dbReference type="Pfam" id="PF00905"/>
    </source>
</evidence>
<protein>
    <recommendedName>
        <fullName evidence="10">peptidoglycan glycosyltransferase</fullName>
        <ecNumber evidence="10">2.4.99.28</ecNumber>
    </recommendedName>
</protein>
<dbReference type="InterPro" id="IPR009647">
    <property type="entry name" value="PBP_C"/>
</dbReference>
<keyword evidence="5" id="KW-0645">Protease</keyword>
<evidence type="ECO:0000256" key="10">
    <source>
        <dbReference type="ARBA" id="ARBA00044770"/>
    </source>
</evidence>
<dbReference type="PANTHER" id="PTHR32282:SF15">
    <property type="entry name" value="PENICILLIN-BINDING PROTEIN 1C"/>
    <property type="match status" value="1"/>
</dbReference>